<name>A0A816UB38_BRANA</name>
<dbReference type="InterPro" id="IPR025558">
    <property type="entry name" value="DUF4283"/>
</dbReference>
<feature type="domain" description="DUF4283" evidence="1">
    <location>
        <begin position="4"/>
        <end position="68"/>
    </location>
</feature>
<evidence type="ECO:0000313" key="2">
    <source>
        <dbReference type="EMBL" id="CAF2106899.1"/>
    </source>
</evidence>
<gene>
    <name evidence="2" type="ORF">DARMORV10_C08P08370.1</name>
</gene>
<organism evidence="2">
    <name type="scientific">Brassica napus</name>
    <name type="common">Rape</name>
    <dbReference type="NCBI Taxonomy" id="3708"/>
    <lineage>
        <taxon>Eukaryota</taxon>
        <taxon>Viridiplantae</taxon>
        <taxon>Streptophyta</taxon>
        <taxon>Embryophyta</taxon>
        <taxon>Tracheophyta</taxon>
        <taxon>Spermatophyta</taxon>
        <taxon>Magnoliopsida</taxon>
        <taxon>eudicotyledons</taxon>
        <taxon>Gunneridae</taxon>
        <taxon>Pentapetalae</taxon>
        <taxon>rosids</taxon>
        <taxon>malvids</taxon>
        <taxon>Brassicales</taxon>
        <taxon>Brassicaceae</taxon>
        <taxon>Brassiceae</taxon>
        <taxon>Brassica</taxon>
    </lineage>
</organism>
<evidence type="ECO:0000259" key="1">
    <source>
        <dbReference type="Pfam" id="PF14111"/>
    </source>
</evidence>
<proteinExistence type="predicted"/>
<accession>A0A816UB38</accession>
<dbReference type="InterPro" id="IPR040256">
    <property type="entry name" value="At4g02000-like"/>
</dbReference>
<reference evidence="2" key="1">
    <citation type="submission" date="2021-01" db="EMBL/GenBank/DDBJ databases">
        <authorList>
            <consortium name="Genoscope - CEA"/>
            <person name="William W."/>
        </authorList>
    </citation>
    <scope>NUCLEOTIDE SEQUENCE</scope>
</reference>
<dbReference type="Proteomes" id="UP001295469">
    <property type="component" value="Chromosome C08"/>
</dbReference>
<dbReference type="AlphaFoldDB" id="A0A816UB38"/>
<dbReference type="Pfam" id="PF14111">
    <property type="entry name" value="DUF4283"/>
    <property type="match status" value="1"/>
</dbReference>
<dbReference type="PANTHER" id="PTHR31286:SF105">
    <property type="entry name" value="DUF4283 DOMAIN-CONTAINING PROTEIN"/>
    <property type="match status" value="1"/>
</dbReference>
<protein>
    <submittedName>
        <fullName evidence="2">(rape) hypothetical protein</fullName>
    </submittedName>
</protein>
<dbReference type="EMBL" id="HG994372">
    <property type="protein sequence ID" value="CAF2106899.1"/>
    <property type="molecule type" value="Genomic_DNA"/>
</dbReference>
<sequence length="90" mass="10856">MNPEEQDVKPLIIMLPKIWKVEDRVAGADLGLGRFQFDFHNEEEIEEVLKMQLYHFDYWMISLVRWKPVMEKSYPTEITFWVRVLGVLLE</sequence>
<dbReference type="PANTHER" id="PTHR31286">
    <property type="entry name" value="GLYCINE-RICH CELL WALL STRUCTURAL PROTEIN 1.8-LIKE"/>
    <property type="match status" value="1"/>
</dbReference>